<accession>F6CYH6</accession>
<dbReference type="PROSITE" id="PS51257">
    <property type="entry name" value="PROKAR_LIPOPROTEIN"/>
    <property type="match status" value="1"/>
</dbReference>
<gene>
    <name evidence="1" type="ordered locus">Mar181_1543</name>
</gene>
<name>F6CYH6_MARPP</name>
<evidence type="ECO:0000313" key="1">
    <source>
        <dbReference type="EMBL" id="AEF54585.1"/>
    </source>
</evidence>
<organism evidence="1 2">
    <name type="scientific">Marinomonas posidonica (strain CECT 7376 / NCIMB 14433 / IVIA-Po-181)</name>
    <dbReference type="NCBI Taxonomy" id="491952"/>
    <lineage>
        <taxon>Bacteria</taxon>
        <taxon>Pseudomonadati</taxon>
        <taxon>Pseudomonadota</taxon>
        <taxon>Gammaproteobacteria</taxon>
        <taxon>Oceanospirillales</taxon>
        <taxon>Oceanospirillaceae</taxon>
        <taxon>Marinomonas</taxon>
    </lineage>
</organism>
<evidence type="ECO:0008006" key="3">
    <source>
        <dbReference type="Google" id="ProtNLM"/>
    </source>
</evidence>
<protein>
    <recommendedName>
        <fullName evidence="3">Lipoprotein</fullName>
    </recommendedName>
</protein>
<dbReference type="Proteomes" id="UP000009230">
    <property type="component" value="Chromosome"/>
</dbReference>
<keyword evidence="2" id="KW-1185">Reference proteome</keyword>
<dbReference type="EMBL" id="CP002771">
    <property type="protein sequence ID" value="AEF54585.1"/>
    <property type="molecule type" value="Genomic_DNA"/>
</dbReference>
<dbReference type="RefSeq" id="WP_013796060.1">
    <property type="nucleotide sequence ID" value="NC_015559.1"/>
</dbReference>
<reference evidence="1 2" key="1">
    <citation type="journal article" date="2012" name="Stand. Genomic Sci.">
        <title>Complete genome sequence of Marinomonas posidonica type strain (IVIA-Po-181(T)).</title>
        <authorList>
            <person name="Lucas-Elio P."/>
            <person name="Goodwin L."/>
            <person name="Woyke T."/>
            <person name="Pitluck S."/>
            <person name="Nolan M."/>
            <person name="Kyrpides N.C."/>
            <person name="Detter J.C."/>
            <person name="Copeland A."/>
            <person name="Lu M."/>
            <person name="Bruce D."/>
            <person name="Detter C."/>
            <person name="Tapia R."/>
            <person name="Han S."/>
            <person name="Land M.L."/>
            <person name="Ivanova N."/>
            <person name="Mikhailova N."/>
            <person name="Johnston A.W."/>
            <person name="Sanchez-Amat A."/>
        </authorList>
    </citation>
    <scope>NUCLEOTIDE SEQUENCE [LARGE SCALE GENOMIC DNA]</scope>
    <source>
        <strain evidence="2">CECT 7376 / NCIMB 14433 / IVIA-Po-181</strain>
    </source>
</reference>
<dbReference type="HOGENOM" id="CLU_1432978_0_0_6"/>
<proteinExistence type="predicted"/>
<dbReference type="AlphaFoldDB" id="F6CYH6"/>
<sequence length="189" mass="21625">MRNAFLLAVIGAAMISGCSTTNQKTNAKVEKTKNMTSEQLVGEWGCLTTYSNLDLRTFDSINIKSDGFFTDLSDTYYPIMDDPEHTLFSYTRYLTGSWVLADNKLSYLFLTQGKIMHKEFKNSPLWEKIKAEKQEEKVRLMDKVIYNALSKPPPQDESITLSIKMSSSDMFTYEQTYGGKTYDGFCTRK</sequence>
<evidence type="ECO:0000313" key="2">
    <source>
        <dbReference type="Proteomes" id="UP000009230"/>
    </source>
</evidence>
<dbReference type="KEGG" id="mpc:Mar181_1543"/>